<feature type="non-terminal residue" evidence="1">
    <location>
        <position position="1"/>
    </location>
</feature>
<dbReference type="EMBL" id="JAZBJP010000140">
    <property type="protein sequence ID" value="MEE4425563.1"/>
    <property type="molecule type" value="Genomic_DNA"/>
</dbReference>
<protein>
    <submittedName>
        <fullName evidence="1">LamG domain-containing protein</fullName>
    </submittedName>
</protein>
<evidence type="ECO:0000313" key="1">
    <source>
        <dbReference type="EMBL" id="MEE4425563.1"/>
    </source>
</evidence>
<dbReference type="InterPro" id="IPR013320">
    <property type="entry name" value="ConA-like_dom_sf"/>
</dbReference>
<dbReference type="InterPro" id="IPR013783">
    <property type="entry name" value="Ig-like_fold"/>
</dbReference>
<evidence type="ECO:0000313" key="2">
    <source>
        <dbReference type="Proteomes" id="UP001307760"/>
    </source>
</evidence>
<comment type="caution">
    <text evidence="1">The sequence shown here is derived from an EMBL/GenBank/DDBJ whole genome shotgun (WGS) entry which is preliminary data.</text>
</comment>
<feature type="non-terminal residue" evidence="1">
    <location>
        <position position="154"/>
    </location>
</feature>
<organism evidence="1 2">
    <name type="scientific">Streptomyces bugieae</name>
    <dbReference type="NCBI Taxonomy" id="3098223"/>
    <lineage>
        <taxon>Bacteria</taxon>
        <taxon>Bacillati</taxon>
        <taxon>Actinomycetota</taxon>
        <taxon>Actinomycetes</taxon>
        <taxon>Kitasatosporales</taxon>
        <taxon>Streptomycetaceae</taxon>
        <taxon>Streptomyces</taxon>
    </lineage>
</organism>
<dbReference type="Proteomes" id="UP001307760">
    <property type="component" value="Unassembled WGS sequence"/>
</dbReference>
<sequence>PQLTFTDRNVVAGQTYSYRITATDGAGNTSALSPAAAVTAVSAASPYQERVLADGADLYWRYDEPGGVFAADASDSRNGGVYVNTPTYRSTPSAVAGSAALSLNGSDEYVYSDRLHRYTSPTPYSIETWFRTTSTSGGRIVGFGNNIGTAQGHT</sequence>
<name>A0ABU7P358_9ACTN</name>
<proteinExistence type="predicted"/>
<dbReference type="SUPFAM" id="SSF49899">
    <property type="entry name" value="Concanavalin A-like lectins/glucanases"/>
    <property type="match status" value="1"/>
</dbReference>
<gene>
    <name evidence="1" type="ORF">V2J85_40595</name>
</gene>
<reference evidence="1 2" key="1">
    <citation type="submission" date="2023-12" db="EMBL/GenBank/DDBJ databases">
        <title>30 novel species of actinomycetes from the DSMZ collection.</title>
        <authorList>
            <person name="Nouioui I."/>
        </authorList>
    </citation>
    <scope>NUCLEOTIDE SEQUENCE [LARGE SCALE GENOMIC DNA]</scope>
    <source>
        <strain evidence="1 2">DSM 41528</strain>
    </source>
</reference>
<keyword evidence="2" id="KW-1185">Reference proteome</keyword>
<dbReference type="Gene3D" id="2.60.120.200">
    <property type="match status" value="1"/>
</dbReference>
<accession>A0ABU7P358</accession>
<dbReference type="Gene3D" id="2.60.40.10">
    <property type="entry name" value="Immunoglobulins"/>
    <property type="match status" value="1"/>
</dbReference>